<dbReference type="PANTHER" id="PTHR43217:SF1">
    <property type="entry name" value="SUCCINATE SEMIALDEHYDE DEHYDROGENASE [NAD(P)+] SAD"/>
    <property type="match status" value="1"/>
</dbReference>
<dbReference type="OMA" id="TMKRLVM"/>
<dbReference type="InterPro" id="IPR047110">
    <property type="entry name" value="GABD/Sad-like"/>
</dbReference>
<evidence type="ECO:0000256" key="1">
    <source>
        <dbReference type="ARBA" id="ARBA00023002"/>
    </source>
</evidence>
<dbReference type="SUPFAM" id="SSF53720">
    <property type="entry name" value="ALDH-like"/>
    <property type="match status" value="1"/>
</dbReference>
<sequence length="452" mass="50724">MRKFQSIDPNGNLIQTFEFEKDEQILQKIDICHSNYEQFSQTSIQERQQKLLKLSELLESNCENDAKIISEEMGKPLQQAIGEVKKSAAHCRYYAENLEQFLQPTEFNVNGQKQQVYYESTGVIYIITPFNFPHFQIFKPAIANLALGNTVLVRTADSTPRVGLNIEQRFKEAGFENSYINIFSSPQQLELILSNKKIQGVNFTGSSGAGAFISQVAGKYLKKSVMELGGSDPFIVLEDADINQAVQLAVKGRLFNCGQVCCASKRFIIHHQIYEEFKQQLIQEVQKQKIGDPLEPTTQIGPMARADLVNSIDNQLKRAIEQGGRLLLGGEKLDQPGNYYKPAIIEIDNLQNILFNEETFGPIFPLYQYKNEKQAIQIANDTEYGLGSVVIGQSEHALKVAKKIKSGMTFVNTITASNSALPFGGIKRSGYGRECGIYGFAEFANTKLLWLE</sequence>
<dbReference type="PANTHER" id="PTHR43217">
    <property type="entry name" value="SUCCINATE SEMIALDEHYDE DEHYDROGENASE [NAD(P)+] SAD"/>
    <property type="match status" value="1"/>
</dbReference>
<dbReference type="Proteomes" id="UP000054937">
    <property type="component" value="Unassembled WGS sequence"/>
</dbReference>
<dbReference type="InterPro" id="IPR016162">
    <property type="entry name" value="Ald_DH_N"/>
</dbReference>
<dbReference type="InterPro" id="IPR016160">
    <property type="entry name" value="Ald_DH_CS_CYS"/>
</dbReference>
<keyword evidence="1" id="KW-0560">Oxidoreductase</keyword>
<feature type="domain" description="Aldehyde dehydrogenase" evidence="2">
    <location>
        <begin position="3"/>
        <end position="447"/>
    </location>
</feature>
<organism evidence="3 4">
    <name type="scientific">Pseudocohnilembus persalinus</name>
    <name type="common">Ciliate</name>
    <dbReference type="NCBI Taxonomy" id="266149"/>
    <lineage>
        <taxon>Eukaryota</taxon>
        <taxon>Sar</taxon>
        <taxon>Alveolata</taxon>
        <taxon>Ciliophora</taxon>
        <taxon>Intramacronucleata</taxon>
        <taxon>Oligohymenophorea</taxon>
        <taxon>Scuticociliatia</taxon>
        <taxon>Philasterida</taxon>
        <taxon>Pseudocohnilembidae</taxon>
        <taxon>Pseudocohnilembus</taxon>
    </lineage>
</organism>
<dbReference type="GO" id="GO:0004777">
    <property type="term" value="F:succinate-semialdehyde dehydrogenase (NAD+) activity"/>
    <property type="evidence" value="ECO:0007669"/>
    <property type="project" value="TreeGrafter"/>
</dbReference>
<dbReference type="EMBL" id="LDAU01000129">
    <property type="protein sequence ID" value="KRX03569.1"/>
    <property type="molecule type" value="Genomic_DNA"/>
</dbReference>
<reference evidence="3 4" key="1">
    <citation type="journal article" date="2015" name="Sci. Rep.">
        <title>Genome of the facultative scuticociliatosis pathogen Pseudocohnilembus persalinus provides insight into its virulence through horizontal gene transfer.</title>
        <authorList>
            <person name="Xiong J."/>
            <person name="Wang G."/>
            <person name="Cheng J."/>
            <person name="Tian M."/>
            <person name="Pan X."/>
            <person name="Warren A."/>
            <person name="Jiang C."/>
            <person name="Yuan D."/>
            <person name="Miao W."/>
        </authorList>
    </citation>
    <scope>NUCLEOTIDE SEQUENCE [LARGE SCALE GENOMIC DNA]</scope>
    <source>
        <strain evidence="3">36N120E</strain>
    </source>
</reference>
<proteinExistence type="predicted"/>
<dbReference type="AlphaFoldDB" id="A0A0V0QNA5"/>
<dbReference type="Gene3D" id="3.40.309.10">
    <property type="entry name" value="Aldehyde Dehydrogenase, Chain A, domain 2"/>
    <property type="match status" value="1"/>
</dbReference>
<dbReference type="Pfam" id="PF00171">
    <property type="entry name" value="Aldedh"/>
    <property type="match status" value="1"/>
</dbReference>
<accession>A0A0V0QNA5</accession>
<keyword evidence="4" id="KW-1185">Reference proteome</keyword>
<dbReference type="Gene3D" id="3.40.605.10">
    <property type="entry name" value="Aldehyde Dehydrogenase, Chain A, domain 1"/>
    <property type="match status" value="1"/>
</dbReference>
<dbReference type="PROSITE" id="PS00070">
    <property type="entry name" value="ALDEHYDE_DEHYDR_CYS"/>
    <property type="match status" value="1"/>
</dbReference>
<dbReference type="OrthoDB" id="310895at2759"/>
<comment type="caution">
    <text evidence="3">The sequence shown here is derived from an EMBL/GenBank/DDBJ whole genome shotgun (WGS) entry which is preliminary data.</text>
</comment>
<name>A0A0V0QNA5_PSEPJ</name>
<dbReference type="InterPro" id="IPR016163">
    <property type="entry name" value="Ald_DH_C"/>
</dbReference>
<evidence type="ECO:0000259" key="2">
    <source>
        <dbReference type="Pfam" id="PF00171"/>
    </source>
</evidence>
<dbReference type="InParanoid" id="A0A0V0QNA5"/>
<protein>
    <submittedName>
        <fullName evidence="3">Aldehyde/histidinol dehydrogenase</fullName>
    </submittedName>
</protein>
<dbReference type="InterPro" id="IPR016161">
    <property type="entry name" value="Ald_DH/histidinol_DH"/>
</dbReference>
<dbReference type="InterPro" id="IPR015590">
    <property type="entry name" value="Aldehyde_DH_dom"/>
</dbReference>
<evidence type="ECO:0000313" key="3">
    <source>
        <dbReference type="EMBL" id="KRX03569.1"/>
    </source>
</evidence>
<evidence type="ECO:0000313" key="4">
    <source>
        <dbReference type="Proteomes" id="UP000054937"/>
    </source>
</evidence>
<gene>
    <name evidence="3" type="ORF">PPERSA_04121</name>
</gene>